<reference evidence="4 5" key="1">
    <citation type="submission" date="2017-06" db="EMBL/GenBank/DDBJ databases">
        <title>Genome sequencing of cyanobaciteial culture collection at National Institute for Environmental Studies (NIES).</title>
        <authorList>
            <person name="Hirose Y."/>
            <person name="Shimura Y."/>
            <person name="Fujisawa T."/>
            <person name="Nakamura Y."/>
            <person name="Kawachi M."/>
        </authorList>
    </citation>
    <scope>NUCLEOTIDE SEQUENCE [LARGE SCALE GENOMIC DNA]</scope>
    <source>
        <strain evidence="4 5">NIES-23</strain>
    </source>
</reference>
<dbReference type="PANTHER" id="PTHR47893:SF1">
    <property type="entry name" value="REGULATORY PROTEIN PCHR"/>
    <property type="match status" value="1"/>
</dbReference>
<dbReference type="Proteomes" id="UP000217507">
    <property type="component" value="Chromosome"/>
</dbReference>
<dbReference type="EMBL" id="AP018216">
    <property type="protein sequence ID" value="BAY68201.1"/>
    <property type="molecule type" value="Genomic_DNA"/>
</dbReference>
<gene>
    <name evidence="4" type="ORF">NIES23_09850</name>
</gene>
<evidence type="ECO:0000256" key="1">
    <source>
        <dbReference type="ARBA" id="ARBA00023015"/>
    </source>
</evidence>
<organism evidence="4 5">
    <name type="scientific">Trichormus variabilis NIES-23</name>
    <dbReference type="NCBI Taxonomy" id="1973479"/>
    <lineage>
        <taxon>Bacteria</taxon>
        <taxon>Bacillati</taxon>
        <taxon>Cyanobacteriota</taxon>
        <taxon>Cyanophyceae</taxon>
        <taxon>Nostocales</taxon>
        <taxon>Nostocaceae</taxon>
        <taxon>Trichormus</taxon>
    </lineage>
</organism>
<evidence type="ECO:0000313" key="4">
    <source>
        <dbReference type="EMBL" id="BAY68201.1"/>
    </source>
</evidence>
<evidence type="ECO:0000259" key="3">
    <source>
        <dbReference type="PROSITE" id="PS01124"/>
    </source>
</evidence>
<name>A0A1Z4KGU8_ANAVA</name>
<dbReference type="GO" id="GO:0003700">
    <property type="term" value="F:DNA-binding transcription factor activity"/>
    <property type="evidence" value="ECO:0007669"/>
    <property type="project" value="InterPro"/>
</dbReference>
<accession>A0A1Z4KGU8</accession>
<dbReference type="InterPro" id="IPR009057">
    <property type="entry name" value="Homeodomain-like_sf"/>
</dbReference>
<feature type="domain" description="HTH araC/xylS-type" evidence="3">
    <location>
        <begin position="226"/>
        <end position="324"/>
    </location>
</feature>
<dbReference type="InterPro" id="IPR018060">
    <property type="entry name" value="HTH_AraC"/>
</dbReference>
<sequence length="329" mass="37333">MTVTLTHDEWNELLGEPIHTNEFDSGSKLTEFLWKVPRKLGEGYRQEMDLHSDIWLDFTDLEYNDDVFITSPEGQHDLHFDVLLSGKIVTERGQCGESYTLVCGGGIQQKTVAQIQKNQRLVGLTIGVSRQLLANLFPGKDGDLIPQLRKLFKDDDLHPVFYPQSTPTIYGVAQQIINCPFHGVTKQIYLQGKIFELIALQLAPLLENEEKKQTPSLRPDTIARIHQAREVLRSRMDNPPSSLELAQIVGVSDRTLRRGFRELFGTTVFSYLTVMRMEQAEKLLREGKLTVAEVANIVGYSHLSLFASVFKRQYGIRPKECLMGKKSVS</sequence>
<dbReference type="Pfam" id="PF12833">
    <property type="entry name" value="HTH_18"/>
    <property type="match status" value="1"/>
</dbReference>
<dbReference type="GO" id="GO:0043565">
    <property type="term" value="F:sequence-specific DNA binding"/>
    <property type="evidence" value="ECO:0007669"/>
    <property type="project" value="InterPro"/>
</dbReference>
<dbReference type="InterPro" id="IPR053142">
    <property type="entry name" value="PchR_regulatory_protein"/>
</dbReference>
<dbReference type="SUPFAM" id="SSF46689">
    <property type="entry name" value="Homeodomain-like"/>
    <property type="match status" value="2"/>
</dbReference>
<dbReference type="Gene3D" id="1.10.10.60">
    <property type="entry name" value="Homeodomain-like"/>
    <property type="match status" value="2"/>
</dbReference>
<proteinExistence type="predicted"/>
<evidence type="ECO:0000313" key="5">
    <source>
        <dbReference type="Proteomes" id="UP000217507"/>
    </source>
</evidence>
<dbReference type="AlphaFoldDB" id="A0A1Z4KGU8"/>
<evidence type="ECO:0000256" key="2">
    <source>
        <dbReference type="ARBA" id="ARBA00023163"/>
    </source>
</evidence>
<keyword evidence="2" id="KW-0804">Transcription</keyword>
<dbReference type="PROSITE" id="PS01124">
    <property type="entry name" value="HTH_ARAC_FAMILY_2"/>
    <property type="match status" value="1"/>
</dbReference>
<dbReference type="SMART" id="SM00342">
    <property type="entry name" value="HTH_ARAC"/>
    <property type="match status" value="1"/>
</dbReference>
<keyword evidence="1" id="KW-0805">Transcription regulation</keyword>
<protein>
    <submittedName>
        <fullName evidence="4">Transcriptional regulator</fullName>
    </submittedName>
</protein>
<dbReference type="PANTHER" id="PTHR47893">
    <property type="entry name" value="REGULATORY PROTEIN PCHR"/>
    <property type="match status" value="1"/>
</dbReference>